<feature type="region of interest" description="Disordered" evidence="1">
    <location>
        <begin position="455"/>
        <end position="492"/>
    </location>
</feature>
<name>Q54MW7_DICDI</name>
<dbReference type="GeneID" id="8625224"/>
<accession>Q54MW7</accession>
<dbReference type="PaxDb" id="44689-DDB0237905"/>
<evidence type="ECO:0000313" key="5">
    <source>
        <dbReference type="Proteomes" id="UP000002195"/>
    </source>
</evidence>
<comment type="caution">
    <text evidence="4">The sequence shown here is derived from an EMBL/GenBank/DDBJ whole genome shotgun (WGS) entry which is preliminary data.</text>
</comment>
<dbReference type="InParanoid" id="Q54MW7"/>
<dbReference type="AlphaFoldDB" id="Q54MW7"/>
<feature type="compositionally biased region" description="Polar residues" evidence="1">
    <location>
        <begin position="455"/>
        <end position="467"/>
    </location>
</feature>
<dbReference type="VEuPathDB" id="AmoebaDB:DDB_G0285775"/>
<dbReference type="PANTHER" id="PTHR31318:SF1">
    <property type="entry name" value="POLYMORPHIC MEMBRANE PROTEIN REPEAT-CONTAINING PROTEIN-RELATED"/>
    <property type="match status" value="1"/>
</dbReference>
<dbReference type="dictyBase" id="DDB_G0285775"/>
<keyword evidence="3" id="KW-0732">Signal</keyword>
<feature type="transmembrane region" description="Helical" evidence="2">
    <location>
        <begin position="496"/>
        <end position="518"/>
    </location>
</feature>
<organism evidence="4 5">
    <name type="scientific">Dictyostelium discoideum</name>
    <name type="common">Social amoeba</name>
    <dbReference type="NCBI Taxonomy" id="44689"/>
    <lineage>
        <taxon>Eukaryota</taxon>
        <taxon>Amoebozoa</taxon>
        <taxon>Evosea</taxon>
        <taxon>Eumycetozoa</taxon>
        <taxon>Dictyostelia</taxon>
        <taxon>Dictyosteliales</taxon>
        <taxon>Dictyosteliaceae</taxon>
        <taxon>Dictyostelium</taxon>
    </lineage>
</organism>
<feature type="compositionally biased region" description="Low complexity" evidence="1">
    <location>
        <begin position="468"/>
        <end position="492"/>
    </location>
</feature>
<dbReference type="EMBL" id="AAFI02000079">
    <property type="protein sequence ID" value="EAL64725.1"/>
    <property type="molecule type" value="Genomic_DNA"/>
</dbReference>
<gene>
    <name evidence="4" type="ORF">DDB_G0285775</name>
</gene>
<dbReference type="Proteomes" id="UP000002195">
    <property type="component" value="Unassembled WGS sequence"/>
</dbReference>
<feature type="signal peptide" evidence="3">
    <location>
        <begin position="1"/>
        <end position="20"/>
    </location>
</feature>
<keyword evidence="2" id="KW-0472">Membrane</keyword>
<evidence type="ECO:0008006" key="6">
    <source>
        <dbReference type="Google" id="ProtNLM"/>
    </source>
</evidence>
<proteinExistence type="predicted"/>
<evidence type="ECO:0000256" key="2">
    <source>
        <dbReference type="SAM" id="Phobius"/>
    </source>
</evidence>
<keyword evidence="2" id="KW-0812">Transmembrane</keyword>
<feature type="chain" id="PRO_5005696020" description="Transmembrane protein" evidence="3">
    <location>
        <begin position="21"/>
        <end position="585"/>
    </location>
</feature>
<dbReference type="FunCoup" id="Q54MW7">
    <property type="interactions" value="5"/>
</dbReference>
<dbReference type="RefSeq" id="XP_638176.1">
    <property type="nucleotide sequence ID" value="XM_633084.1"/>
</dbReference>
<evidence type="ECO:0000256" key="3">
    <source>
        <dbReference type="SAM" id="SignalP"/>
    </source>
</evidence>
<keyword evidence="5" id="KW-1185">Reference proteome</keyword>
<keyword evidence="2" id="KW-1133">Transmembrane helix</keyword>
<dbReference type="KEGG" id="ddi:DDB_G0285775"/>
<dbReference type="eggNOG" id="ENOG502RI0F">
    <property type="taxonomic scope" value="Eukaryota"/>
</dbReference>
<evidence type="ECO:0000313" key="4">
    <source>
        <dbReference type="EMBL" id="EAL64725.1"/>
    </source>
</evidence>
<evidence type="ECO:0000256" key="1">
    <source>
        <dbReference type="SAM" id="MobiDB-lite"/>
    </source>
</evidence>
<protein>
    <recommendedName>
        <fullName evidence="6">Transmembrane protein</fullName>
    </recommendedName>
</protein>
<sequence>MIEKLKYFYLLFFLLNICVATDIKVNYNVERNYNSFEECGVDNQPVCTSFEDASNRAILLSKTSTSNNSIVINSDINGSTPVSLGNLYNYCGTLYIKSSSDNVSINIDGWNSTQLPFLNIEEPDQPNSTYSCTSQRHLNWDQTIAKININQEINLTSTNNSKSFALYFNRVNIYSSSSILMVYPKNLGQIYNARFTTVHFISTLGYNLKSSSSLFAPGSVTDYVPPIYVVGGFINRGMNIDNGTFLSTPFVFIQGGEIYIPIQKISNINFSVNPFILSISSLVTLKALIFKNNQLSTFIYLYDCNGATLFNFEYENTTQTPFYHRNKYLGLEYEDSFAVIKKSHVEIKDCLQSTLSLNSIENFLVFVENSSLSFAFIEISSLISPNYFLKTESSSVSLSGLDLSSSDTPIIGSNSSIFFFGHITFTNKSFCGCQNCSFYLGETIHDTTNYICSSNPTDTPTDQPTENPSTETSTQTSAPTSTSTPNSPKSSRSRNISIIISILGIASIACLIIFSFIYKRHKNNKYISNSQLHNHDKISSNDSILNDSPCIAVADEDEKAVSPTIDISVVAYEQEYEDFAQLEQL</sequence>
<reference evidence="4 5" key="1">
    <citation type="journal article" date="2005" name="Nature">
        <title>The genome of the social amoeba Dictyostelium discoideum.</title>
        <authorList>
            <consortium name="The Dictyostelium discoideum Sequencing Consortium"/>
            <person name="Eichinger L."/>
            <person name="Pachebat J.A."/>
            <person name="Glockner G."/>
            <person name="Rajandream M.A."/>
            <person name="Sucgang R."/>
            <person name="Berriman M."/>
            <person name="Song J."/>
            <person name="Olsen R."/>
            <person name="Szafranski K."/>
            <person name="Xu Q."/>
            <person name="Tunggal B."/>
            <person name="Kummerfeld S."/>
            <person name="Madera M."/>
            <person name="Konfortov B.A."/>
            <person name="Rivero F."/>
            <person name="Bankier A.T."/>
            <person name="Lehmann R."/>
            <person name="Hamlin N."/>
            <person name="Davies R."/>
            <person name="Gaudet P."/>
            <person name="Fey P."/>
            <person name="Pilcher K."/>
            <person name="Chen G."/>
            <person name="Saunders D."/>
            <person name="Sodergren E."/>
            <person name="Davis P."/>
            <person name="Kerhornou A."/>
            <person name="Nie X."/>
            <person name="Hall N."/>
            <person name="Anjard C."/>
            <person name="Hemphill L."/>
            <person name="Bason N."/>
            <person name="Farbrother P."/>
            <person name="Desany B."/>
            <person name="Just E."/>
            <person name="Morio T."/>
            <person name="Rost R."/>
            <person name="Churcher C."/>
            <person name="Cooper J."/>
            <person name="Haydock S."/>
            <person name="van Driessche N."/>
            <person name="Cronin A."/>
            <person name="Goodhead I."/>
            <person name="Muzny D."/>
            <person name="Mourier T."/>
            <person name="Pain A."/>
            <person name="Lu M."/>
            <person name="Harper D."/>
            <person name="Lindsay R."/>
            <person name="Hauser H."/>
            <person name="James K."/>
            <person name="Quiles M."/>
            <person name="Madan Babu M."/>
            <person name="Saito T."/>
            <person name="Buchrieser C."/>
            <person name="Wardroper A."/>
            <person name="Felder M."/>
            <person name="Thangavelu M."/>
            <person name="Johnson D."/>
            <person name="Knights A."/>
            <person name="Loulseged H."/>
            <person name="Mungall K."/>
            <person name="Oliver K."/>
            <person name="Price C."/>
            <person name="Quail M.A."/>
            <person name="Urushihara H."/>
            <person name="Hernandez J."/>
            <person name="Rabbinowitsch E."/>
            <person name="Steffen D."/>
            <person name="Sanders M."/>
            <person name="Ma J."/>
            <person name="Kohara Y."/>
            <person name="Sharp S."/>
            <person name="Simmonds M."/>
            <person name="Spiegler S."/>
            <person name="Tivey A."/>
            <person name="Sugano S."/>
            <person name="White B."/>
            <person name="Walker D."/>
            <person name="Woodward J."/>
            <person name="Winckler T."/>
            <person name="Tanaka Y."/>
            <person name="Shaulsky G."/>
            <person name="Schleicher M."/>
            <person name="Weinstock G."/>
            <person name="Rosenthal A."/>
            <person name="Cox E.C."/>
            <person name="Chisholm R.L."/>
            <person name="Gibbs R."/>
            <person name="Loomis W.F."/>
            <person name="Platzer M."/>
            <person name="Kay R.R."/>
            <person name="Williams J."/>
            <person name="Dear P.H."/>
            <person name="Noegel A.A."/>
            <person name="Barrell B."/>
            <person name="Kuspa A."/>
        </authorList>
    </citation>
    <scope>NUCLEOTIDE SEQUENCE [LARGE SCALE GENOMIC DNA]</scope>
    <source>
        <strain evidence="4 5">AX4</strain>
    </source>
</reference>
<dbReference type="PANTHER" id="PTHR31318">
    <property type="entry name" value="EXPRESSED PROTEIN-RELATED"/>
    <property type="match status" value="1"/>
</dbReference>
<dbReference type="HOGENOM" id="CLU_036260_0_0_1"/>
<dbReference type="PhylomeDB" id="Q54MW7"/>